<accession>A0ACC0WHW4</accession>
<name>A0ACC0WHW4_9STRA</name>
<reference evidence="1 2" key="1">
    <citation type="journal article" date="2022" name="bioRxiv">
        <title>The genome of the oomycete Peronosclerospora sorghi, a cosmopolitan pathogen of maize and sorghum, is inflated with dispersed pseudogenes.</title>
        <authorList>
            <person name="Fletcher K."/>
            <person name="Martin F."/>
            <person name="Isakeit T."/>
            <person name="Cavanaugh K."/>
            <person name="Magill C."/>
            <person name="Michelmore R."/>
        </authorList>
    </citation>
    <scope>NUCLEOTIDE SEQUENCE [LARGE SCALE GENOMIC DNA]</scope>
    <source>
        <strain evidence="1">P6</strain>
    </source>
</reference>
<gene>
    <name evidence="1" type="ORF">PsorP6_011508</name>
</gene>
<comment type="caution">
    <text evidence="1">The sequence shown here is derived from an EMBL/GenBank/DDBJ whole genome shotgun (WGS) entry which is preliminary data.</text>
</comment>
<organism evidence="1 2">
    <name type="scientific">Peronosclerospora sorghi</name>
    <dbReference type="NCBI Taxonomy" id="230839"/>
    <lineage>
        <taxon>Eukaryota</taxon>
        <taxon>Sar</taxon>
        <taxon>Stramenopiles</taxon>
        <taxon>Oomycota</taxon>
        <taxon>Peronosporomycetes</taxon>
        <taxon>Peronosporales</taxon>
        <taxon>Peronosporaceae</taxon>
        <taxon>Peronosclerospora</taxon>
    </lineage>
</organism>
<keyword evidence="2" id="KW-1185">Reference proteome</keyword>
<protein>
    <submittedName>
        <fullName evidence="1">Uncharacterized protein</fullName>
    </submittedName>
</protein>
<evidence type="ECO:0000313" key="1">
    <source>
        <dbReference type="EMBL" id="KAI9918443.1"/>
    </source>
</evidence>
<dbReference type="EMBL" id="CM047591">
    <property type="protein sequence ID" value="KAI9918443.1"/>
    <property type="molecule type" value="Genomic_DNA"/>
</dbReference>
<sequence>METIYGMAEARDKDVSRRQHQSSAFSRTRALASLPRSDFQACQKLESIYLPMMYTKLREKRTKREHI</sequence>
<dbReference type="Proteomes" id="UP001163321">
    <property type="component" value="Chromosome 12"/>
</dbReference>
<evidence type="ECO:0000313" key="2">
    <source>
        <dbReference type="Proteomes" id="UP001163321"/>
    </source>
</evidence>
<proteinExistence type="predicted"/>